<name>A0A699KQ72_TANCI</name>
<organism evidence="2">
    <name type="scientific">Tanacetum cinerariifolium</name>
    <name type="common">Dalmatian daisy</name>
    <name type="synonym">Chrysanthemum cinerariifolium</name>
    <dbReference type="NCBI Taxonomy" id="118510"/>
    <lineage>
        <taxon>Eukaryota</taxon>
        <taxon>Viridiplantae</taxon>
        <taxon>Streptophyta</taxon>
        <taxon>Embryophyta</taxon>
        <taxon>Tracheophyta</taxon>
        <taxon>Spermatophyta</taxon>
        <taxon>Magnoliopsida</taxon>
        <taxon>eudicotyledons</taxon>
        <taxon>Gunneridae</taxon>
        <taxon>Pentapetalae</taxon>
        <taxon>asterids</taxon>
        <taxon>campanulids</taxon>
        <taxon>Asterales</taxon>
        <taxon>Asteraceae</taxon>
        <taxon>Asteroideae</taxon>
        <taxon>Anthemideae</taxon>
        <taxon>Anthemidinae</taxon>
        <taxon>Tanacetum</taxon>
    </lineage>
</organism>
<proteinExistence type="predicted"/>
<feature type="compositionally biased region" description="Polar residues" evidence="1">
    <location>
        <begin position="85"/>
        <end position="98"/>
    </location>
</feature>
<comment type="caution">
    <text evidence="2">The sequence shown here is derived from an EMBL/GenBank/DDBJ whole genome shotgun (WGS) entry which is preliminary data.</text>
</comment>
<gene>
    <name evidence="2" type="ORF">Tci_672953</name>
</gene>
<dbReference type="EMBL" id="BKCJ010532758">
    <property type="protein sequence ID" value="GFB00982.1"/>
    <property type="molecule type" value="Genomic_DNA"/>
</dbReference>
<dbReference type="AlphaFoldDB" id="A0A699KQ72"/>
<evidence type="ECO:0000256" key="1">
    <source>
        <dbReference type="SAM" id="MobiDB-lite"/>
    </source>
</evidence>
<feature type="compositionally biased region" description="Basic and acidic residues" evidence="1">
    <location>
        <begin position="68"/>
        <end position="84"/>
    </location>
</feature>
<accession>A0A699KQ72</accession>
<protein>
    <submittedName>
        <fullName evidence="2">Uncharacterized protein</fullName>
    </submittedName>
</protein>
<sequence>MAATKSFEDGLMEVEDKLKEIFTRFQKCCAQVRQEFSLRSDLNNKNMDCFKESVKEDLSKTEGNPTISEKDGTDSLREQGKDDWQSASENDWQPASENDLQNIHDTLDCCNLKPRMFMTQDDRARSKSSRYSYGPDLRCDHVLHLVVV</sequence>
<evidence type="ECO:0000313" key="2">
    <source>
        <dbReference type="EMBL" id="GFB00982.1"/>
    </source>
</evidence>
<feature type="region of interest" description="Disordered" evidence="1">
    <location>
        <begin position="54"/>
        <end position="98"/>
    </location>
</feature>
<reference evidence="2" key="1">
    <citation type="journal article" date="2019" name="Sci. Rep.">
        <title>Draft genome of Tanacetum cinerariifolium, the natural source of mosquito coil.</title>
        <authorList>
            <person name="Yamashiro T."/>
            <person name="Shiraishi A."/>
            <person name="Satake H."/>
            <person name="Nakayama K."/>
        </authorList>
    </citation>
    <scope>NUCLEOTIDE SEQUENCE</scope>
</reference>